<reference evidence="1" key="1">
    <citation type="journal article" date="2007" name="Science">
        <title>Draft genome of the filarial nematode parasite Brugia malayi.</title>
        <authorList>
            <person name="Ghedin E."/>
            <person name="Wang S."/>
            <person name="Spiro D."/>
            <person name="Caler E."/>
            <person name="Zhao Q."/>
            <person name="Crabtree J."/>
            <person name="Allen J.E."/>
            <person name="Delcher A.L."/>
            <person name="Guiliano D.B."/>
            <person name="Miranda-Saavedra D."/>
            <person name="Angiuoli S.V."/>
            <person name="Creasy T."/>
            <person name="Amedeo P."/>
            <person name="Haas B."/>
            <person name="El-Sayed N.M."/>
            <person name="Wortman J.R."/>
            <person name="Feldblyum T."/>
            <person name="Tallon L."/>
            <person name="Schatz M."/>
            <person name="Shumway M."/>
            <person name="Koo H."/>
            <person name="Salzberg S.L."/>
            <person name="Schobel S."/>
            <person name="Pertea M."/>
            <person name="Pop M."/>
            <person name="White O."/>
            <person name="Barton G.J."/>
            <person name="Carlow C.K."/>
            <person name="Crawford M.J."/>
            <person name="Daub J."/>
            <person name="Dimmic M.W."/>
            <person name="Estes C.F."/>
            <person name="Foster J.M."/>
            <person name="Ganatra M."/>
            <person name="Gregory W.F."/>
            <person name="Johnson N.M."/>
            <person name="Jin J."/>
            <person name="Komuniecki R."/>
            <person name="Korf I."/>
            <person name="Kumar S."/>
            <person name="Laney S."/>
            <person name="Li B.W."/>
            <person name="Li W."/>
            <person name="Lindblom T.H."/>
            <person name="Lustigman S."/>
            <person name="Ma D."/>
            <person name="Maina C.V."/>
            <person name="Martin D.M."/>
            <person name="McCarter J.P."/>
            <person name="McReynolds L."/>
            <person name="Mitreva M."/>
            <person name="Nutman T.B."/>
            <person name="Parkinson J."/>
            <person name="Peregrin-Alvarez J.M."/>
            <person name="Poole C."/>
            <person name="Ren Q."/>
            <person name="Saunders L."/>
            <person name="Sluder A.E."/>
            <person name="Smith K."/>
            <person name="Stanke M."/>
            <person name="Unnasch T.R."/>
            <person name="Ware J."/>
            <person name="Wei A.D."/>
            <person name="Weil G."/>
            <person name="Williams D.J."/>
            <person name="Zhang Y."/>
            <person name="Williams S.A."/>
            <person name="Fraser-Liggett C."/>
            <person name="Slatko B."/>
            <person name="Blaxter M.L."/>
            <person name="Scott A.L."/>
        </authorList>
    </citation>
    <scope>NUCLEOTIDE SEQUENCE</scope>
    <source>
        <strain evidence="1">FR3</strain>
    </source>
</reference>
<name>A0A1I9GD06_BRUMA</name>
<accession>A0A1I9GD06</accession>
<proteinExistence type="predicted"/>
<dbReference type="AlphaFoldDB" id="A0A1I9GD06"/>
<dbReference type="EMBL" id="LN856944">
    <property type="protein sequence ID" value="CRZ24161.1"/>
    <property type="molecule type" value="Genomic_DNA"/>
</dbReference>
<protein>
    <submittedName>
        <fullName evidence="1">Bm447</fullName>
    </submittedName>
</protein>
<reference evidence="1" key="2">
    <citation type="submission" date="2012-12" db="EMBL/GenBank/DDBJ databases">
        <authorList>
            <consortium name="WormBase Consortium"/>
            <person name="Ghedin E."/>
            <person name="Paulini M."/>
        </authorList>
    </citation>
    <scope>NUCLEOTIDE SEQUENCE</scope>
    <source>
        <strain evidence="1">FR3</strain>
    </source>
</reference>
<sequence length="119" mass="14318">MKRTSTNYYSSMLIIQFYYFLKLIRKISLSNNISLNQFVYLHYSRFFFFEIIIFRNVTFFENKPLLLEIVAIMLQLKKLAIDLVRSATVMGKSPLKKNHWDLIQKKKQHENMQKSQTVT</sequence>
<gene>
    <name evidence="1" type="primary">Bm447</name>
    <name evidence="1" type="ORF">BM_Bm447</name>
</gene>
<evidence type="ECO:0000313" key="1">
    <source>
        <dbReference type="EMBL" id="CRZ24161.1"/>
    </source>
</evidence>
<organism evidence="1">
    <name type="scientific">Brugia malayi</name>
    <name type="common">Filarial nematode worm</name>
    <dbReference type="NCBI Taxonomy" id="6279"/>
    <lineage>
        <taxon>Eukaryota</taxon>
        <taxon>Metazoa</taxon>
        <taxon>Ecdysozoa</taxon>
        <taxon>Nematoda</taxon>
        <taxon>Chromadorea</taxon>
        <taxon>Rhabditida</taxon>
        <taxon>Spirurina</taxon>
        <taxon>Spiruromorpha</taxon>
        <taxon>Filarioidea</taxon>
        <taxon>Onchocercidae</taxon>
        <taxon>Brugia</taxon>
    </lineage>
</organism>